<dbReference type="Proteomes" id="UP000053593">
    <property type="component" value="Unassembled WGS sequence"/>
</dbReference>
<keyword evidence="2" id="KW-1185">Reference proteome</keyword>
<gene>
    <name evidence="1" type="ORF">GYMLUDRAFT_64665</name>
</gene>
<evidence type="ECO:0008006" key="3">
    <source>
        <dbReference type="Google" id="ProtNLM"/>
    </source>
</evidence>
<evidence type="ECO:0000313" key="2">
    <source>
        <dbReference type="Proteomes" id="UP000053593"/>
    </source>
</evidence>
<evidence type="ECO:0000313" key="1">
    <source>
        <dbReference type="EMBL" id="KIK51707.1"/>
    </source>
</evidence>
<dbReference type="EMBL" id="KN834857">
    <property type="protein sequence ID" value="KIK51707.1"/>
    <property type="molecule type" value="Genomic_DNA"/>
</dbReference>
<dbReference type="SUPFAM" id="SSF57701">
    <property type="entry name" value="Zn2/Cys6 DNA-binding domain"/>
    <property type="match status" value="1"/>
</dbReference>
<proteinExistence type="predicted"/>
<dbReference type="HOGENOM" id="CLU_2236877_0_0_1"/>
<dbReference type="GO" id="GO:0008270">
    <property type="term" value="F:zinc ion binding"/>
    <property type="evidence" value="ECO:0007669"/>
    <property type="project" value="InterPro"/>
</dbReference>
<sequence>MSHACMQCLVRQWTCMGGSSLSHSSCTFCLQIALHCSYLLFGGDHHPVNSIPPPVTEEDGRTMLANTPLGKLTDIIAELAATSASLQEQAMLLHNLQENYANGIH</sequence>
<organism evidence="1 2">
    <name type="scientific">Collybiopsis luxurians FD-317 M1</name>
    <dbReference type="NCBI Taxonomy" id="944289"/>
    <lineage>
        <taxon>Eukaryota</taxon>
        <taxon>Fungi</taxon>
        <taxon>Dikarya</taxon>
        <taxon>Basidiomycota</taxon>
        <taxon>Agaricomycotina</taxon>
        <taxon>Agaricomycetes</taxon>
        <taxon>Agaricomycetidae</taxon>
        <taxon>Agaricales</taxon>
        <taxon>Marasmiineae</taxon>
        <taxon>Omphalotaceae</taxon>
        <taxon>Collybiopsis</taxon>
        <taxon>Collybiopsis luxurians</taxon>
    </lineage>
</organism>
<protein>
    <recommendedName>
        <fullName evidence="3">Zn(2)-C6 fungal-type domain-containing protein</fullName>
    </recommendedName>
</protein>
<dbReference type="InterPro" id="IPR036864">
    <property type="entry name" value="Zn2-C6_fun-type_DNA-bd_sf"/>
</dbReference>
<accession>A0A0D0C1P2</accession>
<dbReference type="AlphaFoldDB" id="A0A0D0C1P2"/>
<reference evidence="1 2" key="1">
    <citation type="submission" date="2014-04" db="EMBL/GenBank/DDBJ databases">
        <title>Evolutionary Origins and Diversification of the Mycorrhizal Mutualists.</title>
        <authorList>
            <consortium name="DOE Joint Genome Institute"/>
            <consortium name="Mycorrhizal Genomics Consortium"/>
            <person name="Kohler A."/>
            <person name="Kuo A."/>
            <person name="Nagy L.G."/>
            <person name="Floudas D."/>
            <person name="Copeland A."/>
            <person name="Barry K.W."/>
            <person name="Cichocki N."/>
            <person name="Veneault-Fourrey C."/>
            <person name="LaButti K."/>
            <person name="Lindquist E.A."/>
            <person name="Lipzen A."/>
            <person name="Lundell T."/>
            <person name="Morin E."/>
            <person name="Murat C."/>
            <person name="Riley R."/>
            <person name="Ohm R."/>
            <person name="Sun H."/>
            <person name="Tunlid A."/>
            <person name="Henrissat B."/>
            <person name="Grigoriev I.V."/>
            <person name="Hibbett D.S."/>
            <person name="Martin F."/>
        </authorList>
    </citation>
    <scope>NUCLEOTIDE SEQUENCE [LARGE SCALE GENOMIC DNA]</scope>
    <source>
        <strain evidence="1 2">FD-317 M1</strain>
    </source>
</reference>
<dbReference type="GO" id="GO:0000981">
    <property type="term" value="F:DNA-binding transcription factor activity, RNA polymerase II-specific"/>
    <property type="evidence" value="ECO:0007669"/>
    <property type="project" value="InterPro"/>
</dbReference>
<name>A0A0D0C1P2_9AGAR</name>